<dbReference type="Gene3D" id="2.60.120.560">
    <property type="entry name" value="Exo-inulinase, domain 1"/>
    <property type="match status" value="1"/>
</dbReference>
<dbReference type="RefSeq" id="WP_245776976.1">
    <property type="nucleotide sequence ID" value="NZ_FPJE01000003.1"/>
</dbReference>
<name>A0A1K1MMR7_9FLAO</name>
<dbReference type="STRING" id="1150368.SAMN02927921_00653"/>
<dbReference type="AlphaFoldDB" id="A0A1K1MMR7"/>
<evidence type="ECO:0000259" key="1">
    <source>
        <dbReference type="Pfam" id="PF06439"/>
    </source>
</evidence>
<protein>
    <recommendedName>
        <fullName evidence="1">3-keto-alpha-glucoside-1,2-lyase/3-keto-2-hydroxy-glucal hydratase domain-containing protein</fullName>
    </recommendedName>
</protein>
<feature type="domain" description="3-keto-alpha-glucoside-1,2-lyase/3-keto-2-hydroxy-glucal hydratase" evidence="1">
    <location>
        <begin position="47"/>
        <end position="269"/>
    </location>
</feature>
<dbReference type="EMBL" id="FPJE01000003">
    <property type="protein sequence ID" value="SFW24349.1"/>
    <property type="molecule type" value="Genomic_DNA"/>
</dbReference>
<gene>
    <name evidence="2" type="ORF">SAMN02927921_00653</name>
</gene>
<dbReference type="Pfam" id="PF06439">
    <property type="entry name" value="3keto-disac_hyd"/>
    <property type="match status" value="1"/>
</dbReference>
<dbReference type="GO" id="GO:0016787">
    <property type="term" value="F:hydrolase activity"/>
    <property type="evidence" value="ECO:0007669"/>
    <property type="project" value="InterPro"/>
</dbReference>
<dbReference type="PROSITE" id="PS51257">
    <property type="entry name" value="PROKAR_LIPOPROTEIN"/>
    <property type="match status" value="1"/>
</dbReference>
<organism evidence="2 3">
    <name type="scientific">Sinomicrobium oceani</name>
    <dbReference type="NCBI Taxonomy" id="1150368"/>
    <lineage>
        <taxon>Bacteria</taxon>
        <taxon>Pseudomonadati</taxon>
        <taxon>Bacteroidota</taxon>
        <taxon>Flavobacteriia</taxon>
        <taxon>Flavobacteriales</taxon>
        <taxon>Flavobacteriaceae</taxon>
        <taxon>Sinomicrobium</taxon>
    </lineage>
</organism>
<evidence type="ECO:0000313" key="2">
    <source>
        <dbReference type="EMBL" id="SFW24349.1"/>
    </source>
</evidence>
<keyword evidence="3" id="KW-1185">Reference proteome</keyword>
<sequence>MKIKPYKGMKQLALLAVAVVAFSCKTDAKKETAKEEKITGSKSVDSEWIYLFDGTGTEGWRGYNMDSLPPGWTVKDSTLTFDTELGLEQNYTGGKDIIYGAEEFDNFELYLEWKIPEGGNSGIFYHVKEGYDGPPVVAPEYQLIDDENYARIHDLTAYNTSLGYTDKPEELKPLQQTGADYAMHPPNPDKILYPVGEWNSSRIVFTPEKVEHWLNGKLLLSFVPWDEAWYEKKNSDKWKNSPDYGKYKTGFIALQDHSSPIWFRNIKIKKL</sequence>
<reference evidence="2 3" key="1">
    <citation type="submission" date="2016-11" db="EMBL/GenBank/DDBJ databases">
        <authorList>
            <person name="Jaros S."/>
            <person name="Januszkiewicz K."/>
            <person name="Wedrychowicz H."/>
        </authorList>
    </citation>
    <scope>NUCLEOTIDE SEQUENCE [LARGE SCALE GENOMIC DNA]</scope>
    <source>
        <strain evidence="2 3">CGMCC 1.12145</strain>
    </source>
</reference>
<dbReference type="InterPro" id="IPR010496">
    <property type="entry name" value="AL/BT2_dom"/>
</dbReference>
<proteinExistence type="predicted"/>
<accession>A0A1K1MMR7</accession>
<dbReference type="Proteomes" id="UP000182248">
    <property type="component" value="Unassembled WGS sequence"/>
</dbReference>
<evidence type="ECO:0000313" key="3">
    <source>
        <dbReference type="Proteomes" id="UP000182248"/>
    </source>
</evidence>